<evidence type="ECO:0000313" key="1">
    <source>
        <dbReference type="EMBL" id="VAW57532.1"/>
    </source>
</evidence>
<dbReference type="NCBIfam" id="TIGR03353">
    <property type="entry name" value="VI_chp_4"/>
    <property type="match status" value="1"/>
</dbReference>
<dbReference type="InterPro" id="IPR010263">
    <property type="entry name" value="T6SS_TssK"/>
</dbReference>
<name>A0A3B0X1Z1_9ZZZZ</name>
<dbReference type="EMBL" id="UOFF01000412">
    <property type="protein sequence ID" value="VAW57532.1"/>
    <property type="molecule type" value="Genomic_DNA"/>
</dbReference>
<dbReference type="PANTHER" id="PTHR35566">
    <property type="entry name" value="BLR3599 PROTEIN"/>
    <property type="match status" value="1"/>
</dbReference>
<dbReference type="Pfam" id="PF05936">
    <property type="entry name" value="T6SS_VasE"/>
    <property type="match status" value="1"/>
</dbReference>
<protein>
    <submittedName>
        <fullName evidence="1">Uncharacterized protein ImpJ/VasE</fullName>
    </submittedName>
</protein>
<reference evidence="1" key="1">
    <citation type="submission" date="2018-06" db="EMBL/GenBank/DDBJ databases">
        <authorList>
            <person name="Zhirakovskaya E."/>
        </authorList>
    </citation>
    <scope>NUCLEOTIDE SEQUENCE</scope>
</reference>
<organism evidence="1">
    <name type="scientific">hydrothermal vent metagenome</name>
    <dbReference type="NCBI Taxonomy" id="652676"/>
    <lineage>
        <taxon>unclassified sequences</taxon>
        <taxon>metagenomes</taxon>
        <taxon>ecological metagenomes</taxon>
    </lineage>
</organism>
<proteinExistence type="predicted"/>
<dbReference type="AlphaFoldDB" id="A0A3B0X1Z1"/>
<gene>
    <name evidence="1" type="ORF">MNBD_GAMMA07-2339</name>
</gene>
<sequence length="445" mass="49967">MPWRNKVIWSQGLFLRPHHLQQQDRYIEHLVDTRCSSLKSHGWGFTEIEIDKSQLALGKFSLISCKGILSDGTPFNIPDDAPPPAPLIIPDDRFNETIYLALPLKHRGMMETDSRNINESLARFNPQEIDVDNNVAGHESTATLQVGGLRLQLLLDNNERNNFSCLELARIQESRPDKGIILDKSFIPTSLDCSASANLRGFITDLQGLLENRGKALGERVSDTSRGGVSEIADFLMLLLINKSLPLITHLSHVPGLHPEAFYRAAVQIAGELATFTEENKCAPNFPAYKHNDLERSFAPVMKALRHSLQMVLEQDAISIDLKERKYGVLLAMINDKNLFKDAQFVLAVKADIPQEKLQNTFTAQIKIGPYEHIKQMVNSGLPGIGLRLLPVAPRKIPYHTGCTYFELDKTNKYWKDLEISSAFAMHVSGDFPGLTLEFWCIKGQ</sequence>
<accession>A0A3B0X1Z1</accession>
<dbReference type="PANTHER" id="PTHR35566:SF1">
    <property type="entry name" value="TYPE VI SECRETION SYSTEM BASEPLATE COMPONENT TSSK1"/>
    <property type="match status" value="1"/>
</dbReference>